<keyword evidence="3" id="KW-1185">Reference proteome</keyword>
<feature type="region of interest" description="Disordered" evidence="1">
    <location>
        <begin position="821"/>
        <end position="849"/>
    </location>
</feature>
<feature type="compositionally biased region" description="Low complexity" evidence="1">
    <location>
        <begin position="831"/>
        <end position="840"/>
    </location>
</feature>
<dbReference type="Proteomes" id="UP000664859">
    <property type="component" value="Unassembled WGS sequence"/>
</dbReference>
<sequence>MTGDPELLRLASIKTLVNRKSRRRSDATRQSTHLHRKNLSTHYPAPDRDAVSLGASWFGGRPSAPSVSTRDTGSKTEGSIAASETSGDATASEVDFDTVSTSTGTSLYRLHQQQAEAVRLTSFCCAHRGSGEELLAASLSTSSLLVLRRSPPPDAALPPPPPQQQQPAQARRWLVAMPQIFDGAAIEALAASPDHQCILVLSSNAALHLLAIAELEQEVGADAAAAASTRSIAPPGARHGAPRGGAAVLGPSLAQMTRSARGSTATHSSISAGIEEVFAEPVTVKQLPQDRRAQQGRGAAKQSPAQQQRLCCVWWQTDGGAHIAVVSAAAAGASRVHFVDMATSNRFTLQLQGASAVTALRIVRLEAAAQRLIFLLATCADGAAHSVLLEMGLPLPPPPPLEEAAAAAAEEAQEGQAAAAAVEADDSGLQVQPPLAEGGQAEAAAAPAAAAPPPPPPYWQLTQHTSGNTRAAPVRIDTLAGASALFILDAVSSSGSGDGGAEGGGELRLAAVSRNGAQLQIFAASADALYQCHRDKRRSAMSAVMLLTVAIPVLLHGAAPPAALLLSSAAAAAAAAEAAAPRPRRCVCAALYALPGALLLLECAAALPTVAAAAADAEAPWRAPPAATALTKAVFKLSRGEALVWAEACSGSSSGASGGGAALSSEESEALGFSVCTTQSVYMLSLGRAGGGDATAGAASPPPRTGKVSRSPPMRVPHGAHKEGREAGQLLAQARRLHEAGKRYQAVELLAGALGLDTDPSNPSCGPGGEVKLQAKAVRLSPLKGEIGAIGGSVTGKMTLESMADTLLGWLVELEVEVGSGGGSGGGGGRDTTQQQQQQPLPKPPPPPPLLLHNLLTSDAPYDLQAAAALMLDRGLCTDGALRLSAADAAAVTAAGHGSALFATGGADCLAALPVALQLRILLSDGTLRSGAAAADVAGGAARCDAHLRLLSLLPRLSQAQCVIVCATVARRLELQQQQQRQQTALPNGSQTLLPAVEVVIAALLHCAHAAAAAAAAAAEGAAANEGIAELRQLLCLGEPCLVAVSAPAAAAQSAEPSSFSTYAGQTNQVLRKHCLIPVPHGEGSSGFDNGSGDGGASISSAAAASASSGGGIDSATVKCAAAAQRAALELVRDLGLGFRAGLDVCRLLLLAVDLGNWAAAAGLLAAARRHAEHLQQLSEELMDSRHHGTQITAALASLLFSAMARATQHSSSGACAFTSSQMACAQALPFAPQFLLQLLRRTRGGGHMGSSAALPPTSSADTTSLASVQMAGSAAPQLQPLLRPAQIDISPSRGERVTGEGWVAFLCGHRFSNAELRDIVLPATEKELQSSAQQWPVVAAVWRKQYTRGDGLSPAACPRCTLRVVQSMRVRSSDGGLPGRGGADLYSAAT</sequence>
<evidence type="ECO:0000256" key="1">
    <source>
        <dbReference type="SAM" id="MobiDB-lite"/>
    </source>
</evidence>
<feature type="region of interest" description="Disordered" evidence="1">
    <location>
        <begin position="399"/>
        <end position="457"/>
    </location>
</feature>
<dbReference type="PANTHER" id="PTHR45725:SF18">
    <property type="entry name" value="ORC1-LIKE AAA ATPASE DOMAIN-CONTAINING PROTEIN"/>
    <property type="match status" value="1"/>
</dbReference>
<feature type="region of interest" description="Disordered" evidence="1">
    <location>
        <begin position="18"/>
        <end position="93"/>
    </location>
</feature>
<name>A0A836CAW3_9STRA</name>
<dbReference type="EMBL" id="JAFCMP010000516">
    <property type="protein sequence ID" value="KAG5178328.1"/>
    <property type="molecule type" value="Genomic_DNA"/>
</dbReference>
<feature type="region of interest" description="Disordered" evidence="1">
    <location>
        <begin position="149"/>
        <end position="170"/>
    </location>
</feature>
<accession>A0A836CAW3</accession>
<feature type="compositionally biased region" description="Low complexity" evidence="1">
    <location>
        <begin position="402"/>
        <end position="422"/>
    </location>
</feature>
<feature type="compositionally biased region" description="Gly residues" evidence="1">
    <location>
        <begin position="821"/>
        <end position="830"/>
    </location>
</feature>
<comment type="caution">
    <text evidence="2">The sequence shown here is derived from an EMBL/GenBank/DDBJ whole genome shotgun (WGS) entry which is preliminary data.</text>
</comment>
<dbReference type="InterPro" id="IPR051425">
    <property type="entry name" value="Formin_Homology"/>
</dbReference>
<feature type="compositionally biased region" description="Pro residues" evidence="1">
    <location>
        <begin position="150"/>
        <end position="164"/>
    </location>
</feature>
<dbReference type="PANTHER" id="PTHR45725">
    <property type="entry name" value="FORMIN HOMOLOGY 2 FAMILY MEMBER"/>
    <property type="match status" value="1"/>
</dbReference>
<organism evidence="2 3">
    <name type="scientific">Tribonema minus</name>
    <dbReference type="NCBI Taxonomy" id="303371"/>
    <lineage>
        <taxon>Eukaryota</taxon>
        <taxon>Sar</taxon>
        <taxon>Stramenopiles</taxon>
        <taxon>Ochrophyta</taxon>
        <taxon>PX clade</taxon>
        <taxon>Xanthophyceae</taxon>
        <taxon>Tribonematales</taxon>
        <taxon>Tribonemataceae</taxon>
        <taxon>Tribonema</taxon>
    </lineage>
</organism>
<protein>
    <submittedName>
        <fullName evidence="2">Uncharacterized protein</fullName>
    </submittedName>
</protein>
<reference evidence="2" key="1">
    <citation type="submission" date="2021-02" db="EMBL/GenBank/DDBJ databases">
        <title>First Annotated Genome of the Yellow-green Alga Tribonema minus.</title>
        <authorList>
            <person name="Mahan K.M."/>
        </authorList>
    </citation>
    <scope>NUCLEOTIDE SEQUENCE</scope>
    <source>
        <strain evidence="2">UTEX B ZZ1240</strain>
    </source>
</reference>
<feature type="compositionally biased region" description="Low complexity" evidence="1">
    <location>
        <begin position="433"/>
        <end position="449"/>
    </location>
</feature>
<feature type="region of interest" description="Disordered" evidence="1">
    <location>
        <begin position="692"/>
        <end position="724"/>
    </location>
</feature>
<proteinExistence type="predicted"/>
<gene>
    <name evidence="2" type="ORF">JKP88DRAFT_264714</name>
</gene>
<evidence type="ECO:0000313" key="2">
    <source>
        <dbReference type="EMBL" id="KAG5178328.1"/>
    </source>
</evidence>
<feature type="compositionally biased region" description="Polar residues" evidence="1">
    <location>
        <begin position="65"/>
        <end position="89"/>
    </location>
</feature>
<evidence type="ECO:0000313" key="3">
    <source>
        <dbReference type="Proteomes" id="UP000664859"/>
    </source>
</evidence>